<sequence>MKLWEDGYQCGATGEFTPEVLVTKFMKGEWELFEQILQTEINIFRALRDWSALMQHMEDFYYISHLESVRSNYRYVASSRKNKEGGMLSR</sequence>
<reference evidence="1 2" key="1">
    <citation type="journal article" date="2024" name="G3 (Bethesda)">
        <title>Genome assembly of Hibiscus sabdariffa L. provides insights into metabolisms of medicinal natural products.</title>
        <authorList>
            <person name="Kim T."/>
        </authorList>
    </citation>
    <scope>NUCLEOTIDE SEQUENCE [LARGE SCALE GENOMIC DNA]</scope>
    <source>
        <strain evidence="1">TK-2024</strain>
        <tissue evidence="1">Old leaves</tissue>
    </source>
</reference>
<evidence type="ECO:0000313" key="1">
    <source>
        <dbReference type="EMBL" id="KAK9017227.1"/>
    </source>
</evidence>
<protein>
    <submittedName>
        <fullName evidence="1">Uncharacterized protein</fullName>
    </submittedName>
</protein>
<dbReference type="PANTHER" id="PTHR47759:SF2">
    <property type="entry name" value="TRIGLYCERIDE LIPASE"/>
    <property type="match status" value="1"/>
</dbReference>
<proteinExistence type="predicted"/>
<evidence type="ECO:0000313" key="2">
    <source>
        <dbReference type="Proteomes" id="UP001396334"/>
    </source>
</evidence>
<gene>
    <name evidence="1" type="ORF">V6N11_079709</name>
</gene>
<dbReference type="PANTHER" id="PTHR47759">
    <property type="entry name" value="OS04G0509100 PROTEIN"/>
    <property type="match status" value="1"/>
</dbReference>
<dbReference type="EMBL" id="JBBPBN010000020">
    <property type="protein sequence ID" value="KAK9017227.1"/>
    <property type="molecule type" value="Genomic_DNA"/>
</dbReference>
<keyword evidence="2" id="KW-1185">Reference proteome</keyword>
<dbReference type="Proteomes" id="UP001396334">
    <property type="component" value="Unassembled WGS sequence"/>
</dbReference>
<organism evidence="1 2">
    <name type="scientific">Hibiscus sabdariffa</name>
    <name type="common">roselle</name>
    <dbReference type="NCBI Taxonomy" id="183260"/>
    <lineage>
        <taxon>Eukaryota</taxon>
        <taxon>Viridiplantae</taxon>
        <taxon>Streptophyta</taxon>
        <taxon>Embryophyta</taxon>
        <taxon>Tracheophyta</taxon>
        <taxon>Spermatophyta</taxon>
        <taxon>Magnoliopsida</taxon>
        <taxon>eudicotyledons</taxon>
        <taxon>Gunneridae</taxon>
        <taxon>Pentapetalae</taxon>
        <taxon>rosids</taxon>
        <taxon>malvids</taxon>
        <taxon>Malvales</taxon>
        <taxon>Malvaceae</taxon>
        <taxon>Malvoideae</taxon>
        <taxon>Hibiscus</taxon>
    </lineage>
</organism>
<name>A0ABR2RX09_9ROSI</name>
<accession>A0ABR2RX09</accession>
<comment type="caution">
    <text evidence="1">The sequence shown here is derived from an EMBL/GenBank/DDBJ whole genome shotgun (WGS) entry which is preliminary data.</text>
</comment>